<protein>
    <recommendedName>
        <fullName evidence="3">Polyketide cyclase</fullName>
    </recommendedName>
</protein>
<dbReference type="EMBL" id="BKAL01000006">
    <property type="protein sequence ID" value="GEP69235.1"/>
    <property type="molecule type" value="Genomic_DNA"/>
</dbReference>
<comment type="caution">
    <text evidence="1">The sequence shown here is derived from an EMBL/GenBank/DDBJ whole genome shotgun (WGS) entry which is preliminary data.</text>
</comment>
<keyword evidence="2" id="KW-1185">Reference proteome</keyword>
<dbReference type="Proteomes" id="UP000321798">
    <property type="component" value="Unassembled WGS sequence"/>
</dbReference>
<reference evidence="1 2" key="1">
    <citation type="submission" date="2019-07" db="EMBL/GenBank/DDBJ databases">
        <title>Whole genome shotgun sequence of Cellulomonas soli NBRC 109434.</title>
        <authorList>
            <person name="Hosoyama A."/>
            <person name="Uohara A."/>
            <person name="Ohji S."/>
            <person name="Ichikawa N."/>
        </authorList>
    </citation>
    <scope>NUCLEOTIDE SEQUENCE [LARGE SCALE GENOMIC DNA]</scope>
    <source>
        <strain evidence="1 2">NBRC 109434</strain>
    </source>
</reference>
<proteinExistence type="predicted"/>
<name>A0A512PDF0_9CELL</name>
<dbReference type="SUPFAM" id="SSF55961">
    <property type="entry name" value="Bet v1-like"/>
    <property type="match status" value="1"/>
</dbReference>
<dbReference type="Pfam" id="PF10604">
    <property type="entry name" value="Polyketide_cyc2"/>
    <property type="match status" value="1"/>
</dbReference>
<evidence type="ECO:0008006" key="3">
    <source>
        <dbReference type="Google" id="ProtNLM"/>
    </source>
</evidence>
<dbReference type="InterPro" id="IPR019587">
    <property type="entry name" value="Polyketide_cyclase/dehydratase"/>
</dbReference>
<sequence length="177" mass="19240">MLVGWVLVGSVIASEPMLGPVRRRGYLLTSAWCLPATPARCWQVLADPAMTWPTWWPHMSAEQVHVTPGSTVGSHALLRFRSPFGYGLAVRLLVTAVDPGRLVTLEVGGDLEGRAEVRIDGDDDPGRTRVGVVWDVRTVRTWMNATGPLLAPLFAYAHAHVMAAGERGLVRHLTADA</sequence>
<dbReference type="Gene3D" id="3.30.530.20">
    <property type="match status" value="1"/>
</dbReference>
<accession>A0A512PDF0</accession>
<gene>
    <name evidence="1" type="ORF">CSO01_19500</name>
</gene>
<evidence type="ECO:0000313" key="2">
    <source>
        <dbReference type="Proteomes" id="UP000321798"/>
    </source>
</evidence>
<organism evidence="1 2">
    <name type="scientific">Cellulomonas soli</name>
    <dbReference type="NCBI Taxonomy" id="931535"/>
    <lineage>
        <taxon>Bacteria</taxon>
        <taxon>Bacillati</taxon>
        <taxon>Actinomycetota</taxon>
        <taxon>Actinomycetes</taxon>
        <taxon>Micrococcales</taxon>
        <taxon>Cellulomonadaceae</taxon>
        <taxon>Cellulomonas</taxon>
    </lineage>
</organism>
<dbReference type="AlphaFoldDB" id="A0A512PDF0"/>
<evidence type="ECO:0000313" key="1">
    <source>
        <dbReference type="EMBL" id="GEP69235.1"/>
    </source>
</evidence>
<dbReference type="InterPro" id="IPR023393">
    <property type="entry name" value="START-like_dom_sf"/>
</dbReference>